<organism evidence="1 2">
    <name type="scientific">Paramecium bursaria Chlorella virus MT325</name>
    <name type="common">PBCV-MT325</name>
    <dbReference type="NCBI Taxonomy" id="346932"/>
    <lineage>
        <taxon>Viruses</taxon>
        <taxon>Varidnaviria</taxon>
        <taxon>Bamfordvirae</taxon>
        <taxon>Nucleocytoviricota</taxon>
        <taxon>Megaviricetes</taxon>
        <taxon>Algavirales</taxon>
        <taxon>Phycodnaviridae</taxon>
        <taxon>Chlorovirus</taxon>
        <taxon>Chlorovirus conductrix</taxon>
        <taxon>Paramecium bursaria Chlorella virus A1</taxon>
    </lineage>
</organism>
<proteinExistence type="predicted"/>
<organismHost>
    <name type="scientific">Paramecium bursaria</name>
    <dbReference type="NCBI Taxonomy" id="74790"/>
</organismHost>
<gene>
    <name evidence="1" type="primary">M097L</name>
    <name evidence="1" type="ORF">MT325_M097L</name>
</gene>
<dbReference type="EMBL" id="DQ491001">
    <property type="protein sequence ID" value="ABT13651.1"/>
    <property type="molecule type" value="Genomic_DNA"/>
</dbReference>
<name>A7ITH7_PBCVM</name>
<protein>
    <submittedName>
        <fullName evidence="1">Uncharacterized protein M097L</fullName>
    </submittedName>
</protein>
<dbReference type="Proteomes" id="UP000246715">
    <property type="component" value="Segment"/>
</dbReference>
<accession>A7ITH7</accession>
<evidence type="ECO:0000313" key="2">
    <source>
        <dbReference type="Proteomes" id="UP000246715"/>
    </source>
</evidence>
<sequence>MSDEFFNVNQGGNFNVIRVVSTPGPKLSRPPITIKKKDAFQRKYVQEGNTIYLCNICSFVAPTDAGAATIDLAEHTNGSVYKISFNGTNFAAPSLSPLGGMNTSAVFDLHAGQRAVQKKYTERGCEDVIMKDEISDVAVDEKTLLVTTKLASESSPSEIRNGIMNLNDTLVSDIVHTKRIHNVAPGIVDYKVSLNIPANYTWGVIEVLSATFINNIMIQLVRHKGGWEVMKAATYPNGGFVIASSPETSMGVILTKWPKGAVMFPPKVHYNEFEEVNRWSITQQIGSHMNDSVKVPGGQYSWDIKLFFGPIWLTQKHINKVKLEPHGNDHKFLYDEDIVNKRIQLKHMQTKPAHAYTSF</sequence>
<evidence type="ECO:0000313" key="1">
    <source>
        <dbReference type="EMBL" id="ABT13651.1"/>
    </source>
</evidence>
<reference evidence="1 2" key="1">
    <citation type="journal article" date="2007" name="Virology">
        <title>Sequence and annotation of the 314-kb MT325 and the 321-kb FR483 viruses that infect Chlorella Pbi.</title>
        <authorList>
            <person name="Fitzgerald L.A."/>
            <person name="Graves M.V."/>
            <person name="Li X."/>
            <person name="Feldblyum T."/>
            <person name="Hartigan J."/>
            <person name="Van Etten J.L."/>
        </authorList>
    </citation>
    <scope>NUCLEOTIDE SEQUENCE [LARGE SCALE GENOMIC DNA]</scope>
    <source>
        <strain evidence="1 2">MT325</strain>
    </source>
</reference>